<feature type="transmembrane region" description="Helical" evidence="7">
    <location>
        <begin position="109"/>
        <end position="127"/>
    </location>
</feature>
<evidence type="ECO:0000256" key="1">
    <source>
        <dbReference type="ARBA" id="ARBA00004141"/>
    </source>
</evidence>
<evidence type="ECO:0000256" key="2">
    <source>
        <dbReference type="ARBA" id="ARBA00022448"/>
    </source>
</evidence>
<dbReference type="GO" id="GO:0035435">
    <property type="term" value="P:phosphate ion transmembrane transport"/>
    <property type="evidence" value="ECO:0007669"/>
    <property type="project" value="TreeGrafter"/>
</dbReference>
<feature type="transmembrane region" description="Helical" evidence="7">
    <location>
        <begin position="77"/>
        <end position="97"/>
    </location>
</feature>
<evidence type="ECO:0000256" key="5">
    <source>
        <dbReference type="ARBA" id="ARBA00022989"/>
    </source>
</evidence>
<feature type="transmembrane region" description="Helical" evidence="7">
    <location>
        <begin position="186"/>
        <end position="211"/>
    </location>
</feature>
<dbReference type="Proteomes" id="UP000054937">
    <property type="component" value="Unassembled WGS sequence"/>
</dbReference>
<organism evidence="8 9">
    <name type="scientific">Pseudocohnilembus persalinus</name>
    <name type="common">Ciliate</name>
    <dbReference type="NCBI Taxonomy" id="266149"/>
    <lineage>
        <taxon>Eukaryota</taxon>
        <taxon>Sar</taxon>
        <taxon>Alveolata</taxon>
        <taxon>Ciliophora</taxon>
        <taxon>Intramacronucleata</taxon>
        <taxon>Oligohymenophorea</taxon>
        <taxon>Scuticociliatia</taxon>
        <taxon>Philasterida</taxon>
        <taxon>Pseudocohnilembidae</taxon>
        <taxon>Pseudocohnilembus</taxon>
    </lineage>
</organism>
<sequence length="536" mass="58951">MKNCQNTLEEQCYDSKLTKKNKSIQYLAKSGFLDVKNECQNSIELENNIIPLSEPLKIKNKSSFQNIKNIYKQYQKVIELILSLIFTIILPILISPILIGKENQKATEAILTISIPLAMFLGMAIGGNDICNSMGASYGSKTLTMRQAIILGCIFESLGAILLGKNVAKTIGTSIIDPLQYQENQILFIVSMTTILGAAAFSSLCVTIYGLPVSITQGIIFSMATVGIISVGWDGVKQQQVANILIALFSSPVVGVVISFLIYLLIINLIKKKQNPLKASNRYLPIFGFLSVYIVVFLVFYKGIELEPIWLGNIISLSIGALTGLILHVYNMKQNTCYLEKDSQHCPNSEEIEKDTFIQLDIKSQNIFRPLLIISACCVSFTHGANDIGNCIGPLSIIYGYYKNDELEENINIPFFTLILGAIAFSIGIILVGKRTIKTFGSGLSSIDPMKGFAVQFGTSGAILISTLIGMPVSTSHCAIGSILGSTMAEFISKEPYQFSINQLKKIIASWIYTIPFVCIISVLFFYALKAIYIEV</sequence>
<dbReference type="GO" id="GO:0005315">
    <property type="term" value="F:phosphate transmembrane transporter activity"/>
    <property type="evidence" value="ECO:0007669"/>
    <property type="project" value="InterPro"/>
</dbReference>
<keyword evidence="6 7" id="KW-0472">Membrane</keyword>
<keyword evidence="5 7" id="KW-1133">Transmembrane helix</keyword>
<comment type="caution">
    <text evidence="8">The sequence shown here is derived from an EMBL/GenBank/DDBJ whole genome shotgun (WGS) entry which is preliminary data.</text>
</comment>
<dbReference type="InterPro" id="IPR001204">
    <property type="entry name" value="Phos_transporter"/>
</dbReference>
<feature type="transmembrane region" description="Helical" evidence="7">
    <location>
        <begin position="508"/>
        <end position="529"/>
    </location>
</feature>
<dbReference type="OMA" id="TVCCLSI"/>
<dbReference type="Pfam" id="PF01384">
    <property type="entry name" value="PHO4"/>
    <property type="match status" value="1"/>
</dbReference>
<dbReference type="OrthoDB" id="430309at2759"/>
<dbReference type="PANTHER" id="PTHR11101:SF80">
    <property type="entry name" value="PHOSPHATE TRANSPORTER"/>
    <property type="match status" value="1"/>
</dbReference>
<accession>A0A0V0R6J0</accession>
<gene>
    <name evidence="8" type="ORF">PPERSA_08528</name>
</gene>
<evidence type="ECO:0000313" key="8">
    <source>
        <dbReference type="EMBL" id="KRX10125.1"/>
    </source>
</evidence>
<evidence type="ECO:0000256" key="3">
    <source>
        <dbReference type="ARBA" id="ARBA00022592"/>
    </source>
</evidence>
<proteinExistence type="inferred from homology"/>
<feature type="transmembrane region" description="Helical" evidence="7">
    <location>
        <begin position="282"/>
        <end position="304"/>
    </location>
</feature>
<feature type="transmembrane region" description="Helical" evidence="7">
    <location>
        <begin position="367"/>
        <end position="385"/>
    </location>
</feature>
<dbReference type="InParanoid" id="A0A0V0R6J0"/>
<feature type="transmembrane region" description="Helical" evidence="7">
    <location>
        <begin position="310"/>
        <end position="330"/>
    </location>
</feature>
<comment type="similarity">
    <text evidence="7">Belongs to the inorganic phosphate transporter (PiT) (TC 2.A.20) family.</text>
</comment>
<comment type="function">
    <text evidence="7">Sodium-phosphate symporter.</text>
</comment>
<dbReference type="AlphaFoldDB" id="A0A0V0R6J0"/>
<feature type="transmembrane region" description="Helical" evidence="7">
    <location>
        <begin position="411"/>
        <end position="432"/>
    </location>
</feature>
<feature type="transmembrane region" description="Helical" evidence="7">
    <location>
        <begin position="218"/>
        <end position="236"/>
    </location>
</feature>
<dbReference type="EMBL" id="LDAU01000040">
    <property type="protein sequence ID" value="KRX10125.1"/>
    <property type="molecule type" value="Genomic_DNA"/>
</dbReference>
<evidence type="ECO:0000256" key="4">
    <source>
        <dbReference type="ARBA" id="ARBA00022692"/>
    </source>
</evidence>
<name>A0A0V0R6J0_PSEPJ</name>
<evidence type="ECO:0000313" key="9">
    <source>
        <dbReference type="Proteomes" id="UP000054937"/>
    </source>
</evidence>
<keyword evidence="9" id="KW-1185">Reference proteome</keyword>
<evidence type="ECO:0000256" key="7">
    <source>
        <dbReference type="RuleBase" id="RU363058"/>
    </source>
</evidence>
<feature type="transmembrane region" description="Helical" evidence="7">
    <location>
        <begin position="148"/>
        <end position="166"/>
    </location>
</feature>
<feature type="transmembrane region" description="Helical" evidence="7">
    <location>
        <begin position="242"/>
        <end position="270"/>
    </location>
</feature>
<feature type="transmembrane region" description="Helical" evidence="7">
    <location>
        <begin position="453"/>
        <end position="473"/>
    </location>
</feature>
<comment type="subcellular location">
    <subcellularLocation>
        <location evidence="1 7">Membrane</location>
        <topology evidence="1 7">Multi-pass membrane protein</topology>
    </subcellularLocation>
</comment>
<keyword evidence="4 7" id="KW-0812">Transmembrane</keyword>
<keyword evidence="3 7" id="KW-0592">Phosphate transport</keyword>
<dbReference type="GO" id="GO:0016020">
    <property type="term" value="C:membrane"/>
    <property type="evidence" value="ECO:0007669"/>
    <property type="project" value="UniProtKB-SubCell"/>
</dbReference>
<dbReference type="PANTHER" id="PTHR11101">
    <property type="entry name" value="PHOSPHATE TRANSPORTER"/>
    <property type="match status" value="1"/>
</dbReference>
<keyword evidence="2 7" id="KW-0813">Transport</keyword>
<evidence type="ECO:0000256" key="6">
    <source>
        <dbReference type="ARBA" id="ARBA00023136"/>
    </source>
</evidence>
<protein>
    <recommendedName>
        <fullName evidence="7">Phosphate transporter</fullName>
    </recommendedName>
</protein>
<reference evidence="8 9" key="1">
    <citation type="journal article" date="2015" name="Sci. Rep.">
        <title>Genome of the facultative scuticociliatosis pathogen Pseudocohnilembus persalinus provides insight into its virulence through horizontal gene transfer.</title>
        <authorList>
            <person name="Xiong J."/>
            <person name="Wang G."/>
            <person name="Cheng J."/>
            <person name="Tian M."/>
            <person name="Pan X."/>
            <person name="Warren A."/>
            <person name="Jiang C."/>
            <person name="Yuan D."/>
            <person name="Miao W."/>
        </authorList>
    </citation>
    <scope>NUCLEOTIDE SEQUENCE [LARGE SCALE GENOMIC DNA]</scope>
    <source>
        <strain evidence="8">36N120E</strain>
    </source>
</reference>
<dbReference type="FunCoup" id="A0A0V0R6J0">
    <property type="interactions" value="55"/>
</dbReference>